<keyword evidence="8 19" id="KW-0812">Transmembrane</keyword>
<evidence type="ECO:0000256" key="2">
    <source>
        <dbReference type="ARBA" id="ARBA00004477"/>
    </source>
</evidence>
<protein>
    <recommendedName>
        <fullName evidence="6 19">Autophagy-related protein 9</fullName>
    </recommendedName>
</protein>
<keyword evidence="12 19" id="KW-0445">Lipid transport</keyword>
<evidence type="ECO:0000256" key="12">
    <source>
        <dbReference type="ARBA" id="ARBA00023055"/>
    </source>
</evidence>
<evidence type="ECO:0000256" key="19">
    <source>
        <dbReference type="RuleBase" id="RU364027"/>
    </source>
</evidence>
<keyword evidence="13 19" id="KW-0472">Membrane</keyword>
<evidence type="ECO:0000256" key="16">
    <source>
        <dbReference type="ARBA" id="ARBA00024615"/>
    </source>
</evidence>
<evidence type="ECO:0000256" key="7">
    <source>
        <dbReference type="ARBA" id="ARBA00022448"/>
    </source>
</evidence>
<feature type="transmembrane region" description="Helical" evidence="19">
    <location>
        <begin position="248"/>
        <end position="268"/>
    </location>
</feature>
<feature type="transmembrane region" description="Helical" evidence="19">
    <location>
        <begin position="662"/>
        <end position="683"/>
    </location>
</feature>
<dbReference type="PANTHER" id="PTHR13038:SF10">
    <property type="entry name" value="AUTOPHAGY-RELATED PROTEIN 9"/>
    <property type="match status" value="1"/>
</dbReference>
<evidence type="ECO:0000256" key="3">
    <source>
        <dbReference type="ARBA" id="ARBA00004511"/>
    </source>
</evidence>
<comment type="similarity">
    <text evidence="5 19">Belongs to the ATG9 family.</text>
</comment>
<feature type="transmembrane region" description="Helical" evidence="19">
    <location>
        <begin position="473"/>
        <end position="497"/>
    </location>
</feature>
<evidence type="ECO:0000256" key="18">
    <source>
        <dbReference type="ARBA" id="ARBA00024631"/>
    </source>
</evidence>
<keyword evidence="9 19" id="KW-1133">Transmembrane helix</keyword>
<keyword evidence="10 19" id="KW-0072">Autophagy</keyword>
<comment type="catalytic activity">
    <reaction evidence="17">
        <text>a 1,2-diacyl-sn-glycero-3-phospho-(1D-myo-inositol-3-phosphate)(in) = a 1,2-diacyl-sn-glycero-3-phospho-(1D-myo-inositol-3-phosphate)(out)</text>
        <dbReference type="Rhea" id="RHEA:67920"/>
        <dbReference type="ChEBI" id="CHEBI:58088"/>
    </reaction>
</comment>
<evidence type="ECO:0000256" key="11">
    <source>
        <dbReference type="ARBA" id="ARBA00023034"/>
    </source>
</evidence>
<evidence type="ECO:0000256" key="5">
    <source>
        <dbReference type="ARBA" id="ARBA00006185"/>
    </source>
</evidence>
<gene>
    <name evidence="21" type="primary">ATG9</name>
    <name evidence="21" type="ORF">VKT23_004497</name>
</gene>
<dbReference type="InterPro" id="IPR007241">
    <property type="entry name" value="Autophagy-rel_prot_9"/>
</dbReference>
<evidence type="ECO:0000256" key="10">
    <source>
        <dbReference type="ARBA" id="ARBA00023006"/>
    </source>
</evidence>
<comment type="function">
    <text evidence="19">Phospholipid scramblase involved in autophagy. Cycles between the preautophagosomal structure/phagophore assembly site (PAS) and the cytoplasmic vesicle pool and supplies membrane for the growing autophagosome. Lipid scramblase activity plays a key role in preautophagosomal structure/phagophore assembly by distributing the phospholipids that arrive through ATG2 from the cytoplasmic to the luminal leaflet of the bilayer, thereby driving autophagosomal membrane expansion.</text>
</comment>
<dbReference type="PANTHER" id="PTHR13038">
    <property type="entry name" value="APG9 AUTOPHAGY 9"/>
    <property type="match status" value="1"/>
</dbReference>
<evidence type="ECO:0000256" key="17">
    <source>
        <dbReference type="ARBA" id="ARBA00024621"/>
    </source>
</evidence>
<keyword evidence="22" id="KW-1185">Reference proteome</keyword>
<feature type="compositionally biased region" description="Basic and acidic residues" evidence="20">
    <location>
        <begin position="137"/>
        <end position="147"/>
    </location>
</feature>
<dbReference type="EMBL" id="JBANRG010000004">
    <property type="protein sequence ID" value="KAK7467443.1"/>
    <property type="molecule type" value="Genomic_DNA"/>
</dbReference>
<evidence type="ECO:0000256" key="14">
    <source>
        <dbReference type="ARBA" id="ARBA00023329"/>
    </source>
</evidence>
<keyword evidence="11" id="KW-0333">Golgi apparatus</keyword>
<name>A0ABR1JVU1_9AGAR</name>
<feature type="compositionally biased region" description="Basic and acidic residues" evidence="20">
    <location>
        <begin position="180"/>
        <end position="189"/>
    </location>
</feature>
<accession>A0ABR1JVU1</accession>
<evidence type="ECO:0000256" key="15">
    <source>
        <dbReference type="ARBA" id="ARBA00024479"/>
    </source>
</evidence>
<evidence type="ECO:0000256" key="4">
    <source>
        <dbReference type="ARBA" id="ARBA00004653"/>
    </source>
</evidence>
<feature type="compositionally biased region" description="Polar residues" evidence="20">
    <location>
        <begin position="33"/>
        <end position="44"/>
    </location>
</feature>
<evidence type="ECO:0000256" key="1">
    <source>
        <dbReference type="ARBA" id="ARBA00004439"/>
    </source>
</evidence>
<evidence type="ECO:0000313" key="21">
    <source>
        <dbReference type="EMBL" id="KAK7467443.1"/>
    </source>
</evidence>
<feature type="compositionally biased region" description="Basic and acidic residues" evidence="20">
    <location>
        <begin position="64"/>
        <end position="74"/>
    </location>
</feature>
<organism evidence="21 22">
    <name type="scientific">Marasmiellus scandens</name>
    <dbReference type="NCBI Taxonomy" id="2682957"/>
    <lineage>
        <taxon>Eukaryota</taxon>
        <taxon>Fungi</taxon>
        <taxon>Dikarya</taxon>
        <taxon>Basidiomycota</taxon>
        <taxon>Agaricomycotina</taxon>
        <taxon>Agaricomycetes</taxon>
        <taxon>Agaricomycetidae</taxon>
        <taxon>Agaricales</taxon>
        <taxon>Marasmiineae</taxon>
        <taxon>Omphalotaceae</taxon>
        <taxon>Marasmiellus</taxon>
    </lineage>
</organism>
<proteinExistence type="inferred from homology"/>
<reference evidence="21 22" key="1">
    <citation type="submission" date="2024-01" db="EMBL/GenBank/DDBJ databases">
        <title>A draft genome for the cacao thread blight pathogen Marasmiellus scandens.</title>
        <authorList>
            <person name="Baruah I.K."/>
            <person name="Leung J."/>
            <person name="Bukari Y."/>
            <person name="Amoako-Attah I."/>
            <person name="Meinhardt L.W."/>
            <person name="Bailey B.A."/>
            <person name="Cohen S.P."/>
        </authorList>
    </citation>
    <scope>NUCLEOTIDE SEQUENCE [LARGE SCALE GENOMIC DNA]</scope>
    <source>
        <strain evidence="21 22">GH-19</strain>
    </source>
</reference>
<feature type="region of interest" description="Disordered" evidence="20">
    <location>
        <begin position="883"/>
        <end position="932"/>
    </location>
</feature>
<dbReference type="Pfam" id="PF04109">
    <property type="entry name" value="ATG9"/>
    <property type="match status" value="1"/>
</dbReference>
<feature type="compositionally biased region" description="Acidic residues" evidence="20">
    <location>
        <begin position="45"/>
        <end position="63"/>
    </location>
</feature>
<evidence type="ECO:0000256" key="20">
    <source>
        <dbReference type="SAM" id="MobiDB-lite"/>
    </source>
</evidence>
<dbReference type="Proteomes" id="UP001498398">
    <property type="component" value="Unassembled WGS sequence"/>
</dbReference>
<comment type="subcellular location">
    <subcellularLocation>
        <location evidence="1">Cytoplasmic vesicle membrane</location>
        <topology evidence="1">Multi-pass membrane protein</topology>
    </subcellularLocation>
    <subcellularLocation>
        <location evidence="2">Endoplasmic reticulum membrane</location>
        <topology evidence="2">Multi-pass membrane protein</topology>
    </subcellularLocation>
    <subcellularLocation>
        <location evidence="4">Golgi apparatus membrane</location>
        <topology evidence="4">Multi-pass membrane protein</topology>
    </subcellularLocation>
    <subcellularLocation>
        <location evidence="3 19">Preautophagosomal structure membrane</location>
        <topology evidence="3 19">Multi-pass membrane protein</topology>
    </subcellularLocation>
</comment>
<evidence type="ECO:0000256" key="6">
    <source>
        <dbReference type="ARBA" id="ARBA00018074"/>
    </source>
</evidence>
<evidence type="ECO:0000256" key="9">
    <source>
        <dbReference type="ARBA" id="ARBA00022989"/>
    </source>
</evidence>
<feature type="region of interest" description="Disordered" evidence="20">
    <location>
        <begin position="33"/>
        <end position="204"/>
    </location>
</feature>
<comment type="caution">
    <text evidence="21">The sequence shown here is derived from an EMBL/GenBank/DDBJ whole genome shotgun (WGS) entry which is preliminary data.</text>
</comment>
<feature type="transmembrane region" description="Helical" evidence="19">
    <location>
        <begin position="289"/>
        <end position="310"/>
    </location>
</feature>
<feature type="transmembrane region" description="Helical" evidence="19">
    <location>
        <begin position="596"/>
        <end position="614"/>
    </location>
</feature>
<comment type="catalytic activity">
    <reaction evidence="15">
        <text>a 1,2-diacyl-sn-glycero-3-phospho-L-serine(in) = a 1,2-diacyl-sn-glycero-3-phospho-L-serine(out)</text>
        <dbReference type="Rhea" id="RHEA:38663"/>
        <dbReference type="ChEBI" id="CHEBI:57262"/>
    </reaction>
</comment>
<keyword evidence="14" id="KW-0968">Cytoplasmic vesicle</keyword>
<keyword evidence="7 19" id="KW-0813">Transport</keyword>
<sequence>MSGSQSFQASQSYYASASTSRPFLNMLNPMSRQYQGYTPANQSVLEEDEENRGILESDEDEDLEAGRNKSRGDADTPMTNLSKSQGKRRVSWDPKASNVVHPNIKREDKAEDSESDGEVPQSYMIEEPTARKPSRTSFKDKNKELSSNRRQPLYSTAGRKLPPILPTHTAPPLSVPPRPSEVDGEHTPRAETFNEAPGRERPRRTDGLDAYERALWNWVNVYNLDAFLQEVYYYYEGKGIYSIALSRGLNLLTVGFVIGFSTFLLGCIDYSRIHPDQHTRLSEAIVDRCVSRFSGFTLLFFILFTTFYVWQIVTFVLAVRRLVDMYNFYTHLLKIPDADIQTISWPEIVRRIGMIRQDNPVTAISSKSAGNVNDTTTAKLDAHDIANRIMRQENYLIALFNKDLLDLRVPLPRILKRFVAEEQGKGKMLTRALEWNLRFCLMEYLFDQHGKVRKVFLKSRNRVVLIEGLKRRFVFMGILNAIFAPFIVLYLLMYSFFRYFEEYHKDPSAAGGRRYTSFAQWKFREFNELPHLFIRRLDESYPLANIYIGQFPNEKVRLIMRFVAFISGSFAAVLFLATVWDPDLVVHFEITPHRTILFYLTVFGSIMAFARGMIPDENRVFDPELLMTELITYTHYMPDSWNGQLHSKKVHQEFGELFSMKVLIFVEELLSVVLTPFVLWFSLPACAPAIIDFFREFTVHVDGRGYVCSFAEFNFERHGNVKFGAPAQVMDKRMVSNEGKMEKSFLNFKAANPEWIPDPSGSLYLSRMQDFTAAHPNSFIRRRQGIQSPPSVPKTENSLADRAQEYDRALKQSQYAARKRGPGASTLGMSTLAPGGQSFAGPSASSIFGAMAGAQTAVLGDSQGSVTVTTGTKMERTGVFDTPESSRIGAIPNEDLGPDGQVSSGLGGSYVDGARRTRPAQEEEEDDGMEDGGVLGLLAQIYGRRDGPARVI</sequence>
<comment type="catalytic activity">
    <reaction evidence="18">
        <text>a 1,2-diacyl-sn-glycero-3-phosphocholine(in) = a 1,2-diacyl-sn-glycero-3-phosphocholine(out)</text>
        <dbReference type="Rhea" id="RHEA:38571"/>
        <dbReference type="ChEBI" id="CHEBI:57643"/>
    </reaction>
</comment>
<evidence type="ECO:0000313" key="22">
    <source>
        <dbReference type="Proteomes" id="UP001498398"/>
    </source>
</evidence>
<comment type="catalytic activity">
    <reaction evidence="16">
        <text>a 1,2-diacyl-sn-glycero-3-phosphoethanolamine(in) = a 1,2-diacyl-sn-glycero-3-phosphoethanolamine(out)</text>
        <dbReference type="Rhea" id="RHEA:38895"/>
        <dbReference type="ChEBI" id="CHEBI:64612"/>
    </reaction>
</comment>
<evidence type="ECO:0000256" key="8">
    <source>
        <dbReference type="ARBA" id="ARBA00022692"/>
    </source>
</evidence>
<feature type="transmembrane region" description="Helical" evidence="19">
    <location>
        <begin position="558"/>
        <end position="580"/>
    </location>
</feature>
<evidence type="ECO:0000256" key="13">
    <source>
        <dbReference type="ARBA" id="ARBA00023136"/>
    </source>
</evidence>